<feature type="compositionally biased region" description="Acidic residues" evidence="4">
    <location>
        <begin position="334"/>
        <end position="347"/>
    </location>
</feature>
<dbReference type="GO" id="GO:0005634">
    <property type="term" value="C:nucleus"/>
    <property type="evidence" value="ECO:0007669"/>
    <property type="project" value="UniProtKB-SubCell"/>
</dbReference>
<comment type="similarity">
    <text evidence="3">Belongs to the RNA polymerase II subunit 5-mediating protein family.</text>
</comment>
<dbReference type="PANTHER" id="PTHR15111">
    <property type="entry name" value="RNA POLYMERASE II SUBUNIT 5-MEDIATING PROTEIN NNX3"/>
    <property type="match status" value="1"/>
</dbReference>
<dbReference type="PANTHER" id="PTHR15111:SF0">
    <property type="entry name" value="UNCONVENTIONAL PREFOLDIN RPB5 INTERACTOR 1"/>
    <property type="match status" value="1"/>
</dbReference>
<dbReference type="OrthoDB" id="21413at2759"/>
<feature type="compositionally biased region" description="Basic and acidic residues" evidence="4">
    <location>
        <begin position="305"/>
        <end position="320"/>
    </location>
</feature>
<dbReference type="GO" id="GO:0003714">
    <property type="term" value="F:transcription corepressor activity"/>
    <property type="evidence" value="ECO:0007669"/>
    <property type="project" value="TreeGrafter"/>
</dbReference>
<evidence type="ECO:0000256" key="4">
    <source>
        <dbReference type="SAM" id="MobiDB-lite"/>
    </source>
</evidence>
<dbReference type="CDD" id="cd23159">
    <property type="entry name" value="Prefoldin_URI1"/>
    <property type="match status" value="1"/>
</dbReference>
<dbReference type="Gene3D" id="1.10.287.370">
    <property type="match status" value="1"/>
</dbReference>
<gene>
    <name evidence="5" type="primary">Dmoj\GI19184</name>
    <name evidence="5" type="ORF">Dmoj_GI19184</name>
</gene>
<keyword evidence="2" id="KW-0539">Nucleus</keyword>
<sequence length="620" mass="71913">MERREDVLRQALDKNAYETERWLAYKADNEVAIENLNMFAKNLSVEVMVPIGKKALMPGELIHTNEVLVGHYQGYFSACSAYKAEEICQHRWRLANEHLKKLQVEAELWQKNLETPILEGAVPKSDEIEIVEEYNETDHNNWLKEHKERVRKEKLAERAQREQYKAADAHKDVFQKLEERELLEELGLDPDNFSEQTLSELLPKEAPKDKTDCDKENATTKTDEEIFDMLAKLEAQEANEAADVDEEIEQNVQSTNEMVRNLMSGQMQVTPAKQRLSGIKNILKEEKDEEYVDQPELRLSGTKTISKEEEEHNAGEDHPEQGLSGMQNISKKEEEEDNNDEDDEDQPEEVKLIRQEMQLLPIEERQEFLNSQLQIIKAKMRKIQKASFASDELTHLMNVLICLEDDLQELLFEQTETANTDELSDAVSTLDNKKRRISFATADEELLFKKEETVAEMLTNGKQRQQREVIKLDASLVPPTPTVEPKLDTEKHSNSQIMQKVEENLEFVQQNQSVQDFDLLLQLKLMILKRLARQPSCMSSTKKHRRSTPFRFLSTAMRVRRSLRCPSSRRRTVQVPMLTHASNSTIRRPSPALAQMPHQETWKRNLYCATNQLWSAKSML</sequence>
<comment type="subcellular location">
    <subcellularLocation>
        <location evidence="1">Nucleus</location>
    </subcellularLocation>
</comment>
<reference evidence="5" key="3">
    <citation type="submission" date="2015-11" db="EMBL/GenBank/DDBJ databases">
        <authorList>
            <consortium name="FlyBase"/>
        </authorList>
    </citation>
    <scope>NUCLEOTIDE SEQUENCE</scope>
    <source>
        <strain evidence="5">TSC#15081-1352.22</strain>
    </source>
</reference>
<dbReference type="GO" id="GO:0000122">
    <property type="term" value="P:negative regulation of transcription by RNA polymerase II"/>
    <property type="evidence" value="ECO:0007669"/>
    <property type="project" value="TreeGrafter"/>
</dbReference>
<proteinExistence type="inferred from homology"/>
<dbReference type="EMBL" id="CH933808">
    <property type="protein sequence ID" value="KRG04512.1"/>
    <property type="molecule type" value="Genomic_DNA"/>
</dbReference>
<dbReference type="Pfam" id="PF02996">
    <property type="entry name" value="Prefoldin"/>
    <property type="match status" value="1"/>
</dbReference>
<dbReference type="GO" id="GO:0005737">
    <property type="term" value="C:cytoplasm"/>
    <property type="evidence" value="ECO:0007669"/>
    <property type="project" value="EnsemblMetazoa"/>
</dbReference>
<dbReference type="SUPFAM" id="SSF46579">
    <property type="entry name" value="Prefoldin"/>
    <property type="match status" value="1"/>
</dbReference>
<reference evidence="5" key="2">
    <citation type="journal article" date="2008" name="Bioinformatics">
        <title>Assembly reconciliation.</title>
        <authorList>
            <person name="Zimin A.V."/>
            <person name="Smith D.R."/>
            <person name="Sutton G."/>
            <person name="Yorke J.A."/>
        </authorList>
    </citation>
    <scope>NUCLEOTIDE SEQUENCE</scope>
    <source>
        <strain evidence="5">TSC#15081-1352.22</strain>
    </source>
</reference>
<dbReference type="InterPro" id="IPR009053">
    <property type="entry name" value="Prefoldin"/>
</dbReference>
<reference evidence="5" key="1">
    <citation type="journal article" date="2007" name="Nature">
        <title>Evolution of genes and genomes on the Drosophila phylogeny.</title>
        <authorList>
            <consortium name="Drosophila 12 Genomes Consortium"/>
            <person name="Clark A.G."/>
            <person name="Eisen M.B."/>
            <person name="Smith D.R."/>
            <person name="Bergman C.M."/>
            <person name="Oliver B."/>
            <person name="Markow T.A."/>
            <person name="Kaufman T.C."/>
            <person name="Kellis M."/>
            <person name="Gelbart W."/>
            <person name="Iyer V.N."/>
            <person name="Pollard D.A."/>
            <person name="Sackton T.B."/>
            <person name="Larracuente A.M."/>
            <person name="Singh N.D."/>
            <person name="Abad J.P."/>
            <person name="Abt D.N."/>
            <person name="Adryan B."/>
            <person name="Aguade M."/>
            <person name="Akashi H."/>
            <person name="Anderson W.W."/>
            <person name="Aquadro C.F."/>
            <person name="Ardell D.H."/>
            <person name="Arguello R."/>
            <person name="Artieri C.G."/>
            <person name="Barbash D.A."/>
            <person name="Barker D."/>
            <person name="Barsanti P."/>
            <person name="Batterham P."/>
            <person name="Batzoglou S."/>
            <person name="Begun D."/>
            <person name="Bhutkar A."/>
            <person name="Blanco E."/>
            <person name="Bosak S.A."/>
            <person name="Bradley R.K."/>
            <person name="Brand A.D."/>
            <person name="Brent M.R."/>
            <person name="Brooks A.N."/>
            <person name="Brown R.H."/>
            <person name="Butlin R.K."/>
            <person name="Caggese C."/>
            <person name="Calvi B.R."/>
            <person name="Bernardo de Carvalho A."/>
            <person name="Caspi A."/>
            <person name="Castrezana S."/>
            <person name="Celniker S.E."/>
            <person name="Chang J.L."/>
            <person name="Chapple C."/>
            <person name="Chatterji S."/>
            <person name="Chinwalla A."/>
            <person name="Civetta A."/>
            <person name="Clifton S.W."/>
            <person name="Comeron J.M."/>
            <person name="Costello J.C."/>
            <person name="Coyne J.A."/>
            <person name="Daub J."/>
            <person name="David R.G."/>
            <person name="Delcher A.L."/>
            <person name="Delehaunty K."/>
            <person name="Do C.B."/>
            <person name="Ebling H."/>
            <person name="Edwards K."/>
            <person name="Eickbush T."/>
            <person name="Evans J.D."/>
            <person name="Filipski A."/>
            <person name="Findeiss S."/>
            <person name="Freyhult E."/>
            <person name="Fulton L."/>
            <person name="Fulton R."/>
            <person name="Garcia A.C."/>
            <person name="Gardiner A."/>
            <person name="Garfield D.A."/>
            <person name="Garvin B.E."/>
            <person name="Gibson G."/>
            <person name="Gilbert D."/>
            <person name="Gnerre S."/>
            <person name="Godfrey J."/>
            <person name="Good R."/>
            <person name="Gotea V."/>
            <person name="Gravely B."/>
            <person name="Greenberg A.J."/>
            <person name="Griffiths-Jones S."/>
            <person name="Gross S."/>
            <person name="Guigo R."/>
            <person name="Gustafson E.A."/>
            <person name="Haerty W."/>
            <person name="Hahn M.W."/>
            <person name="Halligan D.L."/>
            <person name="Halpern A.L."/>
            <person name="Halter G.M."/>
            <person name="Han M.V."/>
            <person name="Heger A."/>
            <person name="Hillier L."/>
            <person name="Hinrichs A.S."/>
            <person name="Holmes I."/>
            <person name="Hoskins R.A."/>
            <person name="Hubisz M.J."/>
            <person name="Hultmark D."/>
            <person name="Huntley M.A."/>
            <person name="Jaffe D.B."/>
            <person name="Jagadeeshan S."/>
            <person name="Jeck W.R."/>
            <person name="Johnson J."/>
            <person name="Jones C.D."/>
            <person name="Jordan W.C."/>
            <person name="Karpen G.H."/>
            <person name="Kataoka E."/>
            <person name="Keightley P.D."/>
            <person name="Kheradpour P."/>
            <person name="Kirkness E.F."/>
            <person name="Koerich L.B."/>
            <person name="Kristiansen K."/>
            <person name="Kudrna D."/>
            <person name="Kulathinal R.J."/>
            <person name="Kumar S."/>
            <person name="Kwok R."/>
            <person name="Lander E."/>
            <person name="Langley C.H."/>
            <person name="Lapoint R."/>
            <person name="Lazzaro B.P."/>
            <person name="Lee S.J."/>
            <person name="Levesque L."/>
            <person name="Li R."/>
            <person name="Lin C.F."/>
            <person name="Lin M.F."/>
            <person name="Lindblad-Toh K."/>
            <person name="Llopart A."/>
            <person name="Long M."/>
            <person name="Low L."/>
            <person name="Lozovsky E."/>
            <person name="Lu J."/>
            <person name="Luo M."/>
            <person name="Machado C.A."/>
            <person name="Makalowski W."/>
            <person name="Marzo M."/>
            <person name="Matsuda M."/>
            <person name="Matzkin L."/>
            <person name="McAllister B."/>
            <person name="McBride C.S."/>
            <person name="McKernan B."/>
            <person name="McKernan K."/>
            <person name="Mendez-Lago M."/>
            <person name="Minx P."/>
            <person name="Mollenhauer M.U."/>
            <person name="Montooth K."/>
            <person name="Mount S.M."/>
            <person name="Mu X."/>
            <person name="Myers E."/>
            <person name="Negre B."/>
            <person name="Newfeld S."/>
            <person name="Nielsen R."/>
            <person name="Noor M.A."/>
            <person name="O'Grady P."/>
            <person name="Pachter L."/>
            <person name="Papaceit M."/>
            <person name="Parisi M.J."/>
            <person name="Parisi M."/>
            <person name="Parts L."/>
            <person name="Pedersen J.S."/>
            <person name="Pesole G."/>
            <person name="Phillippy A.M."/>
            <person name="Ponting C.P."/>
            <person name="Pop M."/>
            <person name="Porcelli D."/>
            <person name="Powell J.R."/>
            <person name="Prohaska S."/>
            <person name="Pruitt K."/>
            <person name="Puig M."/>
            <person name="Quesneville H."/>
            <person name="Ram K.R."/>
            <person name="Rand D."/>
            <person name="Rasmussen M.D."/>
            <person name="Reed L.K."/>
            <person name="Reenan R."/>
            <person name="Reily A."/>
            <person name="Remington K.A."/>
            <person name="Rieger T.T."/>
            <person name="Ritchie M.G."/>
            <person name="Robin C."/>
            <person name="Rogers Y.H."/>
            <person name="Rohde C."/>
            <person name="Rozas J."/>
            <person name="Rubenfield M.J."/>
            <person name="Ruiz A."/>
            <person name="Russo S."/>
            <person name="Salzberg S.L."/>
            <person name="Sanchez-Gracia A."/>
            <person name="Saranga D.J."/>
            <person name="Sato H."/>
            <person name="Schaeffer S.W."/>
            <person name="Schatz M.C."/>
            <person name="Schlenke T."/>
            <person name="Schwartz R."/>
            <person name="Segarra C."/>
            <person name="Singh R.S."/>
            <person name="Sirot L."/>
            <person name="Sirota M."/>
            <person name="Sisneros N.B."/>
            <person name="Smith C.D."/>
            <person name="Smith T.F."/>
            <person name="Spieth J."/>
            <person name="Stage D.E."/>
            <person name="Stark A."/>
            <person name="Stephan W."/>
            <person name="Strausberg R.L."/>
            <person name="Strempel S."/>
            <person name="Sturgill D."/>
            <person name="Sutton G."/>
            <person name="Sutton G.G."/>
            <person name="Tao W."/>
            <person name="Teichmann S."/>
            <person name="Tobari Y.N."/>
            <person name="Tomimura Y."/>
            <person name="Tsolas J.M."/>
            <person name="Valente V.L."/>
            <person name="Venter E."/>
            <person name="Venter J.C."/>
            <person name="Vicario S."/>
            <person name="Vieira F.G."/>
            <person name="Vilella A.J."/>
            <person name="Villasante A."/>
            <person name="Walenz B."/>
            <person name="Wang J."/>
            <person name="Wasserman M."/>
            <person name="Watts T."/>
            <person name="Wilson D."/>
            <person name="Wilson R.K."/>
            <person name="Wing R.A."/>
            <person name="Wolfner M.F."/>
            <person name="Wong A."/>
            <person name="Wong G.K."/>
            <person name="Wu C.I."/>
            <person name="Wu G."/>
            <person name="Yamamoto D."/>
            <person name="Yang H.P."/>
            <person name="Yang S.P."/>
            <person name="Yorke J.A."/>
            <person name="Yoshida K."/>
            <person name="Zdobnov E."/>
            <person name="Zhang P."/>
            <person name="Zhang Y."/>
            <person name="Zimin A.V."/>
            <person name="Baldwin J."/>
            <person name="Abdouelleil A."/>
            <person name="Abdulkadir J."/>
            <person name="Abebe A."/>
            <person name="Abera B."/>
            <person name="Abreu J."/>
            <person name="Acer S.C."/>
            <person name="Aftuck L."/>
            <person name="Alexander A."/>
            <person name="An P."/>
            <person name="Anderson E."/>
            <person name="Anderson S."/>
            <person name="Arachi H."/>
            <person name="Azer M."/>
            <person name="Bachantsang P."/>
            <person name="Barry A."/>
            <person name="Bayul T."/>
            <person name="Berlin A."/>
            <person name="Bessette D."/>
            <person name="Bloom T."/>
            <person name="Blye J."/>
            <person name="Boguslavskiy L."/>
            <person name="Bonnet C."/>
            <person name="Boukhgalter B."/>
            <person name="Bourzgui I."/>
            <person name="Brown A."/>
            <person name="Cahill P."/>
            <person name="Channer S."/>
            <person name="Cheshatsang Y."/>
            <person name="Chuda L."/>
            <person name="Citroen M."/>
            <person name="Collymore A."/>
            <person name="Cooke P."/>
            <person name="Costello M."/>
            <person name="D'Aco K."/>
            <person name="Daza R."/>
            <person name="De Haan G."/>
            <person name="DeGray S."/>
            <person name="DeMaso C."/>
            <person name="Dhargay N."/>
            <person name="Dooley K."/>
            <person name="Dooley E."/>
            <person name="Doricent M."/>
            <person name="Dorje P."/>
            <person name="Dorjee K."/>
            <person name="Dupes A."/>
            <person name="Elong R."/>
            <person name="Falk J."/>
            <person name="Farina A."/>
            <person name="Faro S."/>
            <person name="Ferguson D."/>
            <person name="Fisher S."/>
            <person name="Foley C.D."/>
            <person name="Franke A."/>
            <person name="Friedrich D."/>
            <person name="Gadbois L."/>
            <person name="Gearin G."/>
            <person name="Gearin C.R."/>
            <person name="Giannoukos G."/>
            <person name="Goode T."/>
            <person name="Graham J."/>
            <person name="Grandbois E."/>
            <person name="Grewal S."/>
            <person name="Gyaltsen K."/>
            <person name="Hafez N."/>
            <person name="Hagos B."/>
            <person name="Hall J."/>
            <person name="Henson C."/>
            <person name="Hollinger A."/>
            <person name="Honan T."/>
            <person name="Huard M.D."/>
            <person name="Hughes L."/>
            <person name="Hurhula B."/>
            <person name="Husby M.E."/>
            <person name="Kamat A."/>
            <person name="Kanga B."/>
            <person name="Kashin S."/>
            <person name="Khazanovich D."/>
            <person name="Kisner P."/>
            <person name="Lance K."/>
            <person name="Lara M."/>
            <person name="Lee W."/>
            <person name="Lennon N."/>
            <person name="Letendre F."/>
            <person name="LeVine R."/>
            <person name="Lipovsky A."/>
            <person name="Liu X."/>
            <person name="Liu J."/>
            <person name="Liu S."/>
            <person name="Lokyitsang T."/>
            <person name="Lokyitsang Y."/>
            <person name="Lubonja R."/>
            <person name="Lui A."/>
            <person name="MacDonald P."/>
            <person name="Magnisalis V."/>
            <person name="Maru K."/>
            <person name="Matthews C."/>
            <person name="McCusker W."/>
            <person name="McDonough S."/>
            <person name="Mehta T."/>
            <person name="Meldrim J."/>
            <person name="Meneus L."/>
            <person name="Mihai O."/>
            <person name="Mihalev A."/>
            <person name="Mihova T."/>
            <person name="Mittelman R."/>
            <person name="Mlenga V."/>
            <person name="Montmayeur A."/>
            <person name="Mulrain L."/>
            <person name="Navidi A."/>
            <person name="Naylor J."/>
            <person name="Negash T."/>
            <person name="Nguyen T."/>
            <person name="Nguyen N."/>
            <person name="Nicol R."/>
            <person name="Norbu C."/>
            <person name="Norbu N."/>
            <person name="Novod N."/>
            <person name="O'Neill B."/>
            <person name="Osman S."/>
            <person name="Markiewicz E."/>
            <person name="Oyono O.L."/>
            <person name="Patti C."/>
            <person name="Phunkhang P."/>
            <person name="Pierre F."/>
            <person name="Priest M."/>
            <person name="Raghuraman S."/>
            <person name="Rege F."/>
            <person name="Reyes R."/>
            <person name="Rise C."/>
            <person name="Rogov P."/>
            <person name="Ross K."/>
            <person name="Ryan E."/>
            <person name="Settipalli S."/>
            <person name="Shea T."/>
            <person name="Sherpa N."/>
            <person name="Shi L."/>
            <person name="Shih D."/>
            <person name="Sparrow T."/>
            <person name="Spaulding J."/>
            <person name="Stalker J."/>
            <person name="Stange-Thomann N."/>
            <person name="Stavropoulos S."/>
            <person name="Stone C."/>
            <person name="Strader C."/>
            <person name="Tesfaye S."/>
            <person name="Thomson T."/>
            <person name="Thoulutsang Y."/>
            <person name="Thoulutsang D."/>
            <person name="Topham K."/>
            <person name="Topping I."/>
            <person name="Tsamla T."/>
            <person name="Vassiliev H."/>
            <person name="Vo A."/>
            <person name="Wangchuk T."/>
            <person name="Wangdi T."/>
            <person name="Weiand M."/>
            <person name="Wilkinson J."/>
            <person name="Wilson A."/>
            <person name="Yadav S."/>
            <person name="Young G."/>
            <person name="Yu Q."/>
            <person name="Zembek L."/>
            <person name="Zhong D."/>
            <person name="Zimmer A."/>
            <person name="Zwirko Z."/>
            <person name="Jaffe D.B."/>
            <person name="Alvarez P."/>
            <person name="Brockman W."/>
            <person name="Butler J."/>
            <person name="Chin C."/>
            <person name="Gnerre S."/>
            <person name="Grabherr M."/>
            <person name="Kleber M."/>
            <person name="Mauceli E."/>
            <person name="MacCallum I."/>
        </authorList>
    </citation>
    <scope>NUCLEOTIDE SEQUENCE [LARGE SCALE GENOMIC DNA]</scope>
    <source>
        <strain evidence="5">TSC#15081-1352.22</strain>
    </source>
</reference>
<organism evidence="5 6">
    <name type="scientific">Drosophila mojavensis</name>
    <name type="common">Fruit fly</name>
    <dbReference type="NCBI Taxonomy" id="7230"/>
    <lineage>
        <taxon>Eukaryota</taxon>
        <taxon>Metazoa</taxon>
        <taxon>Ecdysozoa</taxon>
        <taxon>Arthropoda</taxon>
        <taxon>Hexapoda</taxon>
        <taxon>Insecta</taxon>
        <taxon>Pterygota</taxon>
        <taxon>Neoptera</taxon>
        <taxon>Endopterygota</taxon>
        <taxon>Diptera</taxon>
        <taxon>Brachycera</taxon>
        <taxon>Muscomorpha</taxon>
        <taxon>Ephydroidea</taxon>
        <taxon>Drosophilidae</taxon>
        <taxon>Drosophila</taxon>
    </lineage>
</organism>
<dbReference type="GO" id="GO:0005700">
    <property type="term" value="C:polytene chromosome"/>
    <property type="evidence" value="ECO:0007669"/>
    <property type="project" value="EnsemblMetazoa"/>
</dbReference>
<dbReference type="InterPro" id="IPR052255">
    <property type="entry name" value="RNA_pol_II_subunit5-mediator"/>
</dbReference>
<dbReference type="GO" id="GO:0019212">
    <property type="term" value="F:phosphatase inhibitor activity"/>
    <property type="evidence" value="ECO:0007669"/>
    <property type="project" value="EnsemblMetazoa"/>
</dbReference>
<dbReference type="Proteomes" id="UP000009192">
    <property type="component" value="Unassembled WGS sequence"/>
</dbReference>
<dbReference type="GO" id="GO:0007283">
    <property type="term" value="P:spermatogenesis"/>
    <property type="evidence" value="ECO:0007669"/>
    <property type="project" value="EnsemblMetazoa"/>
</dbReference>
<protein>
    <submittedName>
        <fullName evidence="5">Uncharacterized protein, isoform B</fullName>
    </submittedName>
</protein>
<feature type="region of interest" description="Disordered" evidence="4">
    <location>
        <begin position="287"/>
        <end position="348"/>
    </location>
</feature>
<dbReference type="InterPro" id="IPR004127">
    <property type="entry name" value="Prefoldin_subunit_alpha"/>
</dbReference>
<dbReference type="AlphaFoldDB" id="A0A0Q9X814"/>
<dbReference type="GO" id="GO:0003682">
    <property type="term" value="F:chromatin binding"/>
    <property type="evidence" value="ECO:0007669"/>
    <property type="project" value="TreeGrafter"/>
</dbReference>
<evidence type="ECO:0000256" key="3">
    <source>
        <dbReference type="ARBA" id="ARBA00038295"/>
    </source>
</evidence>
<evidence type="ECO:0000256" key="1">
    <source>
        <dbReference type="ARBA" id="ARBA00004123"/>
    </source>
</evidence>
<accession>A0A0Q9X814</accession>
<evidence type="ECO:0000313" key="5">
    <source>
        <dbReference type="EMBL" id="KRG04512.1"/>
    </source>
</evidence>
<evidence type="ECO:0000313" key="6">
    <source>
        <dbReference type="Proteomes" id="UP000009192"/>
    </source>
</evidence>
<evidence type="ECO:0000256" key="2">
    <source>
        <dbReference type="ARBA" id="ARBA00023242"/>
    </source>
</evidence>
<name>A0A0Q9X814_DROMO</name>
<keyword evidence="6" id="KW-1185">Reference proteome</keyword>